<dbReference type="OrthoDB" id="441346at2759"/>
<dbReference type="InParanoid" id="C5KDX8"/>
<organism evidence="3">
    <name type="scientific">Perkinsus marinus (strain ATCC 50983 / TXsc)</name>
    <dbReference type="NCBI Taxonomy" id="423536"/>
    <lineage>
        <taxon>Eukaryota</taxon>
        <taxon>Sar</taxon>
        <taxon>Alveolata</taxon>
        <taxon>Perkinsozoa</taxon>
        <taxon>Perkinsea</taxon>
        <taxon>Perkinsida</taxon>
        <taxon>Perkinsidae</taxon>
        <taxon>Perkinsus</taxon>
    </lineage>
</organism>
<evidence type="ECO:0000313" key="3">
    <source>
        <dbReference type="Proteomes" id="UP000007800"/>
    </source>
</evidence>
<gene>
    <name evidence="2" type="ORF">Pmar_PMAR022383</name>
</gene>
<name>C5KDX8_PERM5</name>
<proteinExistence type="predicted"/>
<dbReference type="GeneID" id="9062561"/>
<dbReference type="Proteomes" id="UP000007800">
    <property type="component" value="Unassembled WGS sequence"/>
</dbReference>
<accession>C5KDX8</accession>
<keyword evidence="3" id="KW-1185">Reference proteome</keyword>
<protein>
    <submittedName>
        <fullName evidence="2">Uncharacterized protein</fullName>
    </submittedName>
</protein>
<dbReference type="OMA" id="YGEAGEM"/>
<dbReference type="RefSeq" id="XP_002785635.1">
    <property type="nucleotide sequence ID" value="XM_002785589.1"/>
</dbReference>
<sequence length="146" mass="16685">MPKAPRKSRSAGKKKRATPFESTAMDVDTVVEADAALEEEQPDSQKVPAQNAETDGDKTVSNHEIFRRHTEEWKKMKVQVADLKRQRMRLPKKGNKDKKKLISQEIKKLVADLQEKHDRELEEAGIVSGSVKYKRMDIDVNDEDSI</sequence>
<feature type="region of interest" description="Disordered" evidence="1">
    <location>
        <begin position="1"/>
        <end position="61"/>
    </location>
</feature>
<reference evidence="2 3" key="1">
    <citation type="submission" date="2008-07" db="EMBL/GenBank/DDBJ databases">
        <authorList>
            <person name="El-Sayed N."/>
            <person name="Caler E."/>
            <person name="Inman J."/>
            <person name="Amedeo P."/>
            <person name="Hass B."/>
            <person name="Wortman J."/>
        </authorList>
    </citation>
    <scope>NUCLEOTIDE SEQUENCE [LARGE SCALE GENOMIC DNA]</scope>
    <source>
        <strain evidence="3">ATCC 50983 / TXsc</strain>
    </source>
</reference>
<evidence type="ECO:0000256" key="1">
    <source>
        <dbReference type="SAM" id="MobiDB-lite"/>
    </source>
</evidence>
<dbReference type="AlphaFoldDB" id="C5KDX8"/>
<evidence type="ECO:0000313" key="2">
    <source>
        <dbReference type="EMBL" id="EER17431.1"/>
    </source>
</evidence>
<feature type="compositionally biased region" description="Acidic residues" evidence="1">
    <location>
        <begin position="29"/>
        <end position="42"/>
    </location>
</feature>
<feature type="compositionally biased region" description="Basic residues" evidence="1">
    <location>
        <begin position="1"/>
        <end position="17"/>
    </location>
</feature>
<dbReference type="EMBL" id="GG672124">
    <property type="protein sequence ID" value="EER17431.1"/>
    <property type="molecule type" value="Genomic_DNA"/>
</dbReference>